<dbReference type="InterPro" id="IPR036279">
    <property type="entry name" value="5-3_exonuclease_C_sf"/>
</dbReference>
<dbReference type="CDD" id="cd09859">
    <property type="entry name" value="PIN_53EXO"/>
    <property type="match status" value="1"/>
</dbReference>
<evidence type="ECO:0000256" key="7">
    <source>
        <dbReference type="ARBA" id="ARBA00022705"/>
    </source>
</evidence>
<evidence type="ECO:0000256" key="4">
    <source>
        <dbReference type="ARBA" id="ARBA00020311"/>
    </source>
</evidence>
<evidence type="ECO:0000256" key="2">
    <source>
        <dbReference type="ARBA" id="ARBA00011541"/>
    </source>
</evidence>
<dbReference type="SUPFAM" id="SSF47807">
    <property type="entry name" value="5' to 3' exonuclease, C-terminal subdomain"/>
    <property type="match status" value="1"/>
</dbReference>
<evidence type="ECO:0000256" key="12">
    <source>
        <dbReference type="ARBA" id="ARBA00023204"/>
    </source>
</evidence>
<dbReference type="NCBIfam" id="NF004397">
    <property type="entry name" value="PRK05755.1"/>
    <property type="match status" value="1"/>
</dbReference>
<dbReference type="FunFam" id="1.20.1060.10:FF:000001">
    <property type="entry name" value="DNA polymerase I"/>
    <property type="match status" value="1"/>
</dbReference>
<dbReference type="GO" id="GO:0006261">
    <property type="term" value="P:DNA-templated DNA replication"/>
    <property type="evidence" value="ECO:0007669"/>
    <property type="project" value="UniProtKB-UniRule"/>
</dbReference>
<evidence type="ECO:0000256" key="3">
    <source>
        <dbReference type="ARBA" id="ARBA00012417"/>
    </source>
</evidence>
<keyword evidence="6 16" id="KW-0548">Nucleotidyltransferase</keyword>
<proteinExistence type="inferred from homology"/>
<dbReference type="CDD" id="cd09898">
    <property type="entry name" value="H3TH_53EXO"/>
    <property type="match status" value="1"/>
</dbReference>
<comment type="function">
    <text evidence="14">In addition to polymerase activity, this DNA polymerase exhibits 3'-5' and 5'-3' exonuclease activity. It is able to utilize nicked circular duplex DNA as a template and can unwind the parental DNA strand from its template.</text>
</comment>
<dbReference type="SMART" id="SM00279">
    <property type="entry name" value="HhH2"/>
    <property type="match status" value="1"/>
</dbReference>
<dbReference type="PANTHER" id="PTHR10133">
    <property type="entry name" value="DNA POLYMERASE I"/>
    <property type="match status" value="1"/>
</dbReference>
<dbReference type="SUPFAM" id="SSF88723">
    <property type="entry name" value="PIN domain-like"/>
    <property type="match status" value="1"/>
</dbReference>
<feature type="domain" description="DNA-directed DNA polymerase family A palm" evidence="18">
    <location>
        <begin position="648"/>
        <end position="855"/>
    </location>
</feature>
<comment type="subunit">
    <text evidence="2">Single-chain monomer with multiple functions.</text>
</comment>
<dbReference type="GO" id="GO:0006302">
    <property type="term" value="P:double-strand break repair"/>
    <property type="evidence" value="ECO:0007669"/>
    <property type="project" value="TreeGrafter"/>
</dbReference>
<protein>
    <recommendedName>
        <fullName evidence="4 15">DNA polymerase I</fullName>
        <ecNumber evidence="3 15">2.7.7.7</ecNumber>
    </recommendedName>
</protein>
<dbReference type="InterPro" id="IPR001098">
    <property type="entry name" value="DNA-dir_DNA_pol_A_palm_dom"/>
</dbReference>
<dbReference type="Gene3D" id="3.40.50.1010">
    <property type="entry name" value="5'-nuclease"/>
    <property type="match status" value="1"/>
</dbReference>
<keyword evidence="10 16" id="KW-0239">DNA-directed DNA polymerase</keyword>
<dbReference type="InterPro" id="IPR020045">
    <property type="entry name" value="DNA_polI_H3TH"/>
</dbReference>
<dbReference type="Gene3D" id="3.30.420.10">
    <property type="entry name" value="Ribonuclease H-like superfamily/Ribonuclease H"/>
    <property type="match status" value="1"/>
</dbReference>
<evidence type="ECO:0000256" key="8">
    <source>
        <dbReference type="ARBA" id="ARBA00022722"/>
    </source>
</evidence>
<dbReference type="Gene3D" id="3.30.70.370">
    <property type="match status" value="1"/>
</dbReference>
<evidence type="ECO:0000313" key="20">
    <source>
        <dbReference type="Proteomes" id="UP000294455"/>
    </source>
</evidence>
<gene>
    <name evidence="16 19" type="primary">polA</name>
    <name evidence="19" type="ORF">BUCIPICE3303_277</name>
</gene>
<dbReference type="FunFam" id="1.10.150.20:FF:000003">
    <property type="entry name" value="DNA polymerase I"/>
    <property type="match status" value="1"/>
</dbReference>
<dbReference type="GO" id="GO:0003677">
    <property type="term" value="F:DNA binding"/>
    <property type="evidence" value="ECO:0007669"/>
    <property type="project" value="UniProtKB-UniRule"/>
</dbReference>
<evidence type="ECO:0000256" key="13">
    <source>
        <dbReference type="ARBA" id="ARBA00049244"/>
    </source>
</evidence>
<keyword evidence="11 16" id="KW-0238">DNA-binding</keyword>
<dbReference type="SMART" id="SM00475">
    <property type="entry name" value="53EXOc"/>
    <property type="match status" value="1"/>
</dbReference>
<dbReference type="InterPro" id="IPR002421">
    <property type="entry name" value="5-3_exonuclease"/>
</dbReference>
<keyword evidence="9 16" id="KW-0227">DNA damage</keyword>
<dbReference type="Pfam" id="PF01367">
    <property type="entry name" value="5_3_exonuc"/>
    <property type="match status" value="1"/>
</dbReference>
<comment type="similarity">
    <text evidence="1 16">Belongs to the DNA polymerase type-A family.</text>
</comment>
<dbReference type="Proteomes" id="UP000294455">
    <property type="component" value="Chromosome"/>
</dbReference>
<accession>A0A803GCS4</accession>
<dbReference type="Pfam" id="PF00476">
    <property type="entry name" value="DNA_pol_A"/>
    <property type="match status" value="1"/>
</dbReference>
<reference evidence="19 20" key="1">
    <citation type="submission" date="2019-02" db="EMBL/GenBank/DDBJ databases">
        <authorList>
            <person name="Manzano-Marin A."/>
            <person name="Manzano-Marin A."/>
        </authorList>
    </citation>
    <scope>NUCLEOTIDE SEQUENCE [LARGE SCALE GENOMIC DNA]</scope>
    <source>
        <strain evidence="19 20">BuCipiceae</strain>
    </source>
</reference>
<dbReference type="EC" id="2.7.7.7" evidence="3 15"/>
<evidence type="ECO:0000256" key="5">
    <source>
        <dbReference type="ARBA" id="ARBA00022679"/>
    </source>
</evidence>
<dbReference type="Gene3D" id="1.10.150.20">
    <property type="entry name" value="5' to 3' exonuclease, C-terminal subdomain"/>
    <property type="match status" value="2"/>
</dbReference>
<dbReference type="FunFam" id="1.10.150.20:FF:000002">
    <property type="entry name" value="DNA polymerase I"/>
    <property type="match status" value="1"/>
</dbReference>
<evidence type="ECO:0000256" key="14">
    <source>
        <dbReference type="ARBA" id="ARBA00060162"/>
    </source>
</evidence>
<dbReference type="PRINTS" id="PR00868">
    <property type="entry name" value="DNAPOLI"/>
</dbReference>
<keyword evidence="16" id="KW-0378">Hydrolase</keyword>
<dbReference type="InterPro" id="IPR018320">
    <property type="entry name" value="DNA_polymerase_1"/>
</dbReference>
<dbReference type="InterPro" id="IPR008918">
    <property type="entry name" value="HhH2"/>
</dbReference>
<evidence type="ECO:0000256" key="16">
    <source>
        <dbReference type="RuleBase" id="RU004460"/>
    </source>
</evidence>
<evidence type="ECO:0000313" key="19">
    <source>
        <dbReference type="EMBL" id="VFP88535.1"/>
    </source>
</evidence>
<name>A0A803GCS4_9GAMM</name>
<dbReference type="InterPro" id="IPR012337">
    <property type="entry name" value="RNaseH-like_sf"/>
</dbReference>
<comment type="catalytic activity">
    <reaction evidence="13 16">
        <text>DNA(n) + a 2'-deoxyribonucleoside 5'-triphosphate = DNA(n+1) + diphosphate</text>
        <dbReference type="Rhea" id="RHEA:22508"/>
        <dbReference type="Rhea" id="RHEA-COMP:17339"/>
        <dbReference type="Rhea" id="RHEA-COMP:17340"/>
        <dbReference type="ChEBI" id="CHEBI:33019"/>
        <dbReference type="ChEBI" id="CHEBI:61560"/>
        <dbReference type="ChEBI" id="CHEBI:173112"/>
        <dbReference type="EC" id="2.7.7.7"/>
    </reaction>
</comment>
<feature type="domain" description="5'-3' exonuclease" evidence="17">
    <location>
        <begin position="3"/>
        <end position="266"/>
    </location>
</feature>
<dbReference type="SMART" id="SM00482">
    <property type="entry name" value="POLAc"/>
    <property type="match status" value="1"/>
</dbReference>
<dbReference type="NCBIfam" id="TIGR00593">
    <property type="entry name" value="pola"/>
    <property type="match status" value="1"/>
</dbReference>
<dbReference type="GO" id="GO:0008409">
    <property type="term" value="F:5'-3' exonuclease activity"/>
    <property type="evidence" value="ECO:0007669"/>
    <property type="project" value="UniProtKB-UniRule"/>
</dbReference>
<evidence type="ECO:0000256" key="10">
    <source>
        <dbReference type="ARBA" id="ARBA00022932"/>
    </source>
</evidence>
<evidence type="ECO:0000256" key="9">
    <source>
        <dbReference type="ARBA" id="ARBA00022763"/>
    </source>
</evidence>
<evidence type="ECO:0000256" key="15">
    <source>
        <dbReference type="NCBIfam" id="TIGR00593"/>
    </source>
</evidence>
<dbReference type="Gene3D" id="1.20.1060.10">
    <property type="entry name" value="Taq DNA Polymerase, Chain T, domain 4"/>
    <property type="match status" value="1"/>
</dbReference>
<dbReference type="AlphaFoldDB" id="A0A803GCS4"/>
<dbReference type="SUPFAM" id="SSF56672">
    <property type="entry name" value="DNA/RNA polymerases"/>
    <property type="match status" value="1"/>
</dbReference>
<dbReference type="GO" id="GO:0003887">
    <property type="term" value="F:DNA-directed DNA polymerase activity"/>
    <property type="evidence" value="ECO:0007669"/>
    <property type="project" value="UniProtKB-UniRule"/>
</dbReference>
<dbReference type="InterPro" id="IPR002298">
    <property type="entry name" value="DNA_polymerase_A"/>
</dbReference>
<evidence type="ECO:0000256" key="6">
    <source>
        <dbReference type="ARBA" id="ARBA00022695"/>
    </source>
</evidence>
<dbReference type="EMBL" id="LR217739">
    <property type="protein sequence ID" value="VFP88535.1"/>
    <property type="molecule type" value="Genomic_DNA"/>
</dbReference>
<dbReference type="SUPFAM" id="SSF53098">
    <property type="entry name" value="Ribonuclease H-like"/>
    <property type="match status" value="1"/>
</dbReference>
<evidence type="ECO:0000256" key="11">
    <source>
        <dbReference type="ARBA" id="ARBA00023125"/>
    </source>
</evidence>
<organism evidence="19 20">
    <name type="scientific">Buchnera aphidicola</name>
    <name type="common">Cinara piceae</name>
    <dbReference type="NCBI Taxonomy" id="1660043"/>
    <lineage>
        <taxon>Bacteria</taxon>
        <taxon>Pseudomonadati</taxon>
        <taxon>Pseudomonadota</taxon>
        <taxon>Gammaproteobacteria</taxon>
        <taxon>Enterobacterales</taxon>
        <taxon>Erwiniaceae</taxon>
        <taxon>Buchnera</taxon>
    </lineage>
</organism>
<keyword evidence="7 16" id="KW-0235">DNA replication</keyword>
<dbReference type="Pfam" id="PF02739">
    <property type="entry name" value="5_3_exonuc_N"/>
    <property type="match status" value="1"/>
</dbReference>
<keyword evidence="16" id="KW-0269">Exonuclease</keyword>
<evidence type="ECO:0000256" key="1">
    <source>
        <dbReference type="ARBA" id="ARBA00007705"/>
    </source>
</evidence>
<comment type="function">
    <text evidence="16">In addition to polymerase activity, this DNA polymerase exhibits 5'-3' exonuclease activity.</text>
</comment>
<dbReference type="PANTHER" id="PTHR10133:SF27">
    <property type="entry name" value="DNA POLYMERASE NU"/>
    <property type="match status" value="1"/>
</dbReference>
<dbReference type="InterPro" id="IPR043502">
    <property type="entry name" value="DNA/RNA_pol_sf"/>
</dbReference>
<sequence>MKKKTIVLIDGHYCLYQTYFSFLKLKNNNGFFTGVLYGYIKIFNKIIKKFNPDNIVVVFDTPTTTFRHKLYPEYKKNRSSMPENLKKQISPLKEIIQDLGISIISINNIEADDIIGTLSKKFTKKKYYIFIYSADKDMLQLVNKKIIIIPGKNTEKILNEKEVYKKYKIKPNSIADFLGLVGDPSDNIPGVPGIGKKTATILIENFSSICNIYKNIEHISKLPIKNIKNIIYNLKKNKKIAFLSFNLIKINKNISLNYNTNSLLKKNKPNIPYLLKKFQYYQFNEYIKQIYNRKFPIIDMYHQEKKKKKKYIEIINNIILFKLIKEIYKKKIFSIAVNVVHKKEKKNIFSISITTNKNITWWYNSNTNNKDNTKITIQYILKNLKPILEQKKYKKIGKNMKNIFHIFKKYDIILNGMYFDILIIYYYCKLSHNHGDYYKYLIKKYSTKKNHIKSEKKINSIIKESEISFEIYIQTKIYFKIYPIKKIFQSIDMPLLNVLSTIENNGVLIKKRILKKQKKKITNTIYKLKQKIYYLTKEKFNIDSPKQLINILFKKYKFPHIKKTKKGNISTDEKVLNELSHIHTLPKIILQYRFLKKIKNTYLNNLIHSINKKTNRIHTTYHQTSTLTGRLSSSNPNLQNIPIKTKLGRNIRIAFIAKKKWLLLSADYSQIELRIIAYYSQDKNLIKDLLNNDDIYIKIAAHIFNIHYQQVKSFQRNTAKIVIFSILYGISPFGLSQKLNISIKKSSEYIDNYFTRYKKIKKYIKKICNIAKKKEYIKTLFGRKLYIPNINSHNNILKKKAKRFCVNTIIQNTASDIIKKSMIKLNSIFQKKFINKAKIIMQIHDELIFEIKEEKKNILMHIIKNYMENNILLNIPLCVSIKTGKNWKEMKNK</sequence>
<dbReference type="InterPro" id="IPR036397">
    <property type="entry name" value="RNaseH_sf"/>
</dbReference>
<keyword evidence="5 16" id="KW-0808">Transferase</keyword>
<keyword evidence="12 16" id="KW-0234">DNA repair</keyword>
<evidence type="ECO:0000259" key="17">
    <source>
        <dbReference type="SMART" id="SM00475"/>
    </source>
</evidence>
<evidence type="ECO:0000259" key="18">
    <source>
        <dbReference type="SMART" id="SM00482"/>
    </source>
</evidence>
<dbReference type="InterPro" id="IPR020046">
    <property type="entry name" value="5-3_exonucl_a-hlix_arch_N"/>
</dbReference>
<dbReference type="InterPro" id="IPR029060">
    <property type="entry name" value="PIN-like_dom_sf"/>
</dbReference>
<keyword evidence="8" id="KW-0540">Nuclease</keyword>